<protein>
    <submittedName>
        <fullName evidence="1">Uncharacterized protein</fullName>
    </submittedName>
</protein>
<name>A0ACC2JDD7_9PEZI</name>
<proteinExistence type="predicted"/>
<dbReference type="EMBL" id="JAPUUL010002363">
    <property type="protein sequence ID" value="KAJ8125440.1"/>
    <property type="molecule type" value="Genomic_DNA"/>
</dbReference>
<keyword evidence="2" id="KW-1185">Reference proteome</keyword>
<sequence length="174" mass="18812">MTVKTPQTAQAVPQDVEVLFLQNVTNMLKEMLLSSARLLVYTPANEHFGIVPLEAMLSGVPVLAANTGGPVETVVEGKTGWLRSPDKVDEWTEVLDKVLHQLSPEDLTKMSEAGIDRVKNGFGEAEMAQRLDSIFGDMLNRDKPSRGNAPTVLFLAKTLGLVSAAVAVGIRVWG</sequence>
<dbReference type="Proteomes" id="UP001153332">
    <property type="component" value="Unassembled WGS sequence"/>
</dbReference>
<organism evidence="1 2">
    <name type="scientific">Lasiodiplodia mahajangana</name>
    <dbReference type="NCBI Taxonomy" id="1108764"/>
    <lineage>
        <taxon>Eukaryota</taxon>
        <taxon>Fungi</taxon>
        <taxon>Dikarya</taxon>
        <taxon>Ascomycota</taxon>
        <taxon>Pezizomycotina</taxon>
        <taxon>Dothideomycetes</taxon>
        <taxon>Dothideomycetes incertae sedis</taxon>
        <taxon>Botryosphaeriales</taxon>
        <taxon>Botryosphaeriaceae</taxon>
        <taxon>Lasiodiplodia</taxon>
    </lineage>
</organism>
<reference evidence="1" key="1">
    <citation type="submission" date="2022-12" db="EMBL/GenBank/DDBJ databases">
        <title>Genome Sequence of Lasiodiplodia mahajangana.</title>
        <authorList>
            <person name="Buettner E."/>
        </authorList>
    </citation>
    <scope>NUCLEOTIDE SEQUENCE</scope>
    <source>
        <strain evidence="1">VT137</strain>
    </source>
</reference>
<gene>
    <name evidence="1" type="ORF">O1611_g8201</name>
</gene>
<evidence type="ECO:0000313" key="1">
    <source>
        <dbReference type="EMBL" id="KAJ8125440.1"/>
    </source>
</evidence>
<accession>A0ACC2JDD7</accession>
<comment type="caution">
    <text evidence="1">The sequence shown here is derived from an EMBL/GenBank/DDBJ whole genome shotgun (WGS) entry which is preliminary data.</text>
</comment>
<evidence type="ECO:0000313" key="2">
    <source>
        <dbReference type="Proteomes" id="UP001153332"/>
    </source>
</evidence>